<proteinExistence type="predicted"/>
<dbReference type="InterPro" id="IPR018060">
    <property type="entry name" value="HTH_AraC"/>
</dbReference>
<dbReference type="PROSITE" id="PS01124">
    <property type="entry name" value="HTH_ARAC_FAMILY_2"/>
    <property type="match status" value="1"/>
</dbReference>
<dbReference type="InterPro" id="IPR050204">
    <property type="entry name" value="AraC_XylS_family_regulators"/>
</dbReference>
<dbReference type="InterPro" id="IPR009057">
    <property type="entry name" value="Homeodomain-like_sf"/>
</dbReference>
<protein>
    <submittedName>
        <fullName evidence="5">Helix-turn-helix transcriptional regulator</fullName>
    </submittedName>
</protein>
<accession>A0ABY8F0P8</accession>
<dbReference type="PANTHER" id="PTHR46796:SF6">
    <property type="entry name" value="ARAC SUBFAMILY"/>
    <property type="match status" value="1"/>
</dbReference>
<dbReference type="SUPFAM" id="SSF46689">
    <property type="entry name" value="Homeodomain-like"/>
    <property type="match status" value="2"/>
</dbReference>
<dbReference type="RefSeq" id="WP_265680683.1">
    <property type="nucleotide sequence ID" value="NZ_CP120863.1"/>
</dbReference>
<evidence type="ECO:0000256" key="2">
    <source>
        <dbReference type="ARBA" id="ARBA00023125"/>
    </source>
</evidence>
<name>A0ABY8F0P8_9HYPH</name>
<keyword evidence="2" id="KW-0238">DNA-binding</keyword>
<keyword evidence="1" id="KW-0805">Transcription regulation</keyword>
<dbReference type="Pfam" id="PF12833">
    <property type="entry name" value="HTH_18"/>
    <property type="match status" value="1"/>
</dbReference>
<gene>
    <name evidence="5" type="ORF">K1718_23210</name>
</gene>
<evidence type="ECO:0000313" key="6">
    <source>
        <dbReference type="Proteomes" id="UP001209803"/>
    </source>
</evidence>
<evidence type="ECO:0000313" key="5">
    <source>
        <dbReference type="EMBL" id="WFE89037.1"/>
    </source>
</evidence>
<evidence type="ECO:0000256" key="1">
    <source>
        <dbReference type="ARBA" id="ARBA00023015"/>
    </source>
</evidence>
<feature type="domain" description="HTH araC/xylS-type" evidence="4">
    <location>
        <begin position="158"/>
        <end position="256"/>
    </location>
</feature>
<dbReference type="SMART" id="SM00342">
    <property type="entry name" value="HTH_ARAC"/>
    <property type="match status" value="1"/>
</dbReference>
<keyword evidence="6" id="KW-1185">Reference proteome</keyword>
<sequence length="256" mass="27943">MIVREPRSIFAAGHQVKLLAPGAYDTSYVAAGDSIGFAFDAQSGSHAIGTDRSAAFYRDPNTFAGVPNGCDVRSSSRSGGEYLLVSGPQIAVSAKKYRSNIRADRTRALADQLRYWVISGQMPDVLAAENTFRQISAVVAKPKRDPKAARWMTPRRFRQLTETVEAKLEGPLTVAALAEEIGVSASFLSRAFKAYCGQSPYDFILSRRLQRARQLLEATQHSIATIALASGFSSQSHMTSVMRARLGVNPTMIRRP</sequence>
<evidence type="ECO:0000256" key="3">
    <source>
        <dbReference type="ARBA" id="ARBA00023163"/>
    </source>
</evidence>
<keyword evidence="3" id="KW-0804">Transcription</keyword>
<evidence type="ECO:0000259" key="4">
    <source>
        <dbReference type="PROSITE" id="PS01124"/>
    </source>
</evidence>
<dbReference type="EMBL" id="CP120863">
    <property type="protein sequence ID" value="WFE89037.1"/>
    <property type="molecule type" value="Genomic_DNA"/>
</dbReference>
<reference evidence="5 6" key="1">
    <citation type="submission" date="2023-03" db="EMBL/GenBank/DDBJ databases">
        <title>Roseibium porphyridii sp. nov. and Roseibium rhodosorbium sp. nov. isolated from marine algae, Porphyridium cruentum and Rhodosorus marinus, respectively.</title>
        <authorList>
            <person name="Lee M.W."/>
            <person name="Choi B.J."/>
            <person name="Lee J.K."/>
            <person name="Choi D.G."/>
            <person name="Baek J.H."/>
            <person name="Bayburt H."/>
            <person name="Kim J.M."/>
            <person name="Han D.M."/>
            <person name="Kim K.H."/>
            <person name="Jeon C.O."/>
        </authorList>
    </citation>
    <scope>NUCLEOTIDE SEQUENCE [LARGE SCALE GENOMIC DNA]</scope>
    <source>
        <strain evidence="5 6">KMA01</strain>
    </source>
</reference>
<organism evidence="5 6">
    <name type="scientific">Roseibium porphyridii</name>
    <dbReference type="NCBI Taxonomy" id="2866279"/>
    <lineage>
        <taxon>Bacteria</taxon>
        <taxon>Pseudomonadati</taxon>
        <taxon>Pseudomonadota</taxon>
        <taxon>Alphaproteobacteria</taxon>
        <taxon>Hyphomicrobiales</taxon>
        <taxon>Stappiaceae</taxon>
        <taxon>Roseibium</taxon>
    </lineage>
</organism>
<dbReference type="Gene3D" id="1.10.10.60">
    <property type="entry name" value="Homeodomain-like"/>
    <property type="match status" value="1"/>
</dbReference>
<dbReference type="Proteomes" id="UP001209803">
    <property type="component" value="Chromosome"/>
</dbReference>
<dbReference type="PANTHER" id="PTHR46796">
    <property type="entry name" value="HTH-TYPE TRANSCRIPTIONAL ACTIVATOR RHAS-RELATED"/>
    <property type="match status" value="1"/>
</dbReference>